<dbReference type="EMBL" id="PEYO01000019">
    <property type="protein sequence ID" value="PIU03289.1"/>
    <property type="molecule type" value="Genomic_DNA"/>
</dbReference>
<dbReference type="Proteomes" id="UP000228996">
    <property type="component" value="Unassembled WGS sequence"/>
</dbReference>
<proteinExistence type="predicted"/>
<reference evidence="2" key="1">
    <citation type="submission" date="2017-09" db="EMBL/GenBank/DDBJ databases">
        <title>Depth-based differentiation of microbial function through sediment-hosted aquifers and enrichment of novel symbionts in the deep terrestrial subsurface.</title>
        <authorList>
            <person name="Probst A.J."/>
            <person name="Ladd B."/>
            <person name="Jarett J.K."/>
            <person name="Geller-Mcgrath D.E."/>
            <person name="Sieber C.M.K."/>
            <person name="Emerson J.B."/>
            <person name="Anantharaman K."/>
            <person name="Thomas B.C."/>
            <person name="Malmstrom R."/>
            <person name="Stieglmeier M."/>
            <person name="Klingl A."/>
            <person name="Woyke T."/>
            <person name="Ryan C.M."/>
            <person name="Banfield J.F."/>
        </authorList>
    </citation>
    <scope>NUCLEOTIDE SEQUENCE [LARGE SCALE GENOMIC DNA]</scope>
</reference>
<organism evidence="1 2">
    <name type="scientific">Candidatus Shapirobacteria bacterium CG08_land_8_20_14_0_20_39_18</name>
    <dbReference type="NCBI Taxonomy" id="1974883"/>
    <lineage>
        <taxon>Bacteria</taxon>
        <taxon>Candidatus Shapironibacteriota</taxon>
    </lineage>
</organism>
<protein>
    <recommendedName>
        <fullName evidence="3">DUF402 domain-containing protein</fullName>
    </recommendedName>
</protein>
<comment type="caution">
    <text evidence="1">The sequence shown here is derived from an EMBL/GenBank/DDBJ whole genome shotgun (WGS) entry which is preliminary data.</text>
</comment>
<sequence length="150" mass="17208">MIEKTPGWRIARPGRFTIRERAIKIYPPGSTGWVVEKYLVVGEPVRLVWKWNQEIEELIGERRLTLIPMINWDSWVCEMWVDSKPVLEANGIKPKILILEEQVVELPIPAYISRGETTCCLVSEINQFVDPLDQQLQAIRGLIAANVSRG</sequence>
<accession>A0A2M6XCB1</accession>
<gene>
    <name evidence="1" type="ORF">COT44_04140</name>
</gene>
<evidence type="ECO:0000313" key="2">
    <source>
        <dbReference type="Proteomes" id="UP000228996"/>
    </source>
</evidence>
<name>A0A2M6XCB1_9BACT</name>
<evidence type="ECO:0008006" key="3">
    <source>
        <dbReference type="Google" id="ProtNLM"/>
    </source>
</evidence>
<evidence type="ECO:0000313" key="1">
    <source>
        <dbReference type="EMBL" id="PIU03289.1"/>
    </source>
</evidence>
<dbReference type="AlphaFoldDB" id="A0A2M6XCB1"/>